<sequence length="121" mass="13551">MSYNKPSKPSSITLYGIHTEKGLADICLARERIWISRAACPRKQRRISQSIEKQTPAHLLPLKKSAIRTTLSVMESRESAEAHDVAGDQASKEKTPEVRSNKKPIDGKRPSLCCVRTTEHL</sequence>
<proteinExistence type="predicted"/>
<evidence type="ECO:0000256" key="1">
    <source>
        <dbReference type="SAM" id="MobiDB-lite"/>
    </source>
</evidence>
<dbReference type="Proteomes" id="UP001586593">
    <property type="component" value="Unassembled WGS sequence"/>
</dbReference>
<protein>
    <submittedName>
        <fullName evidence="2">Uncharacterized protein</fullName>
    </submittedName>
</protein>
<evidence type="ECO:0000313" key="2">
    <source>
        <dbReference type="EMBL" id="KAL1843611.1"/>
    </source>
</evidence>
<gene>
    <name evidence="2" type="ORF">VTK73DRAFT_2809</name>
</gene>
<keyword evidence="3" id="KW-1185">Reference proteome</keyword>
<reference evidence="2 3" key="1">
    <citation type="journal article" date="2024" name="Commun. Biol.">
        <title>Comparative genomic analysis of thermophilic fungi reveals convergent evolutionary adaptations and gene losses.</title>
        <authorList>
            <person name="Steindorff A.S."/>
            <person name="Aguilar-Pontes M.V."/>
            <person name="Robinson A.J."/>
            <person name="Andreopoulos B."/>
            <person name="LaButti K."/>
            <person name="Kuo A."/>
            <person name="Mondo S."/>
            <person name="Riley R."/>
            <person name="Otillar R."/>
            <person name="Haridas S."/>
            <person name="Lipzen A."/>
            <person name="Grimwood J."/>
            <person name="Schmutz J."/>
            <person name="Clum A."/>
            <person name="Reid I.D."/>
            <person name="Moisan M.C."/>
            <person name="Butler G."/>
            <person name="Nguyen T.T.M."/>
            <person name="Dewar K."/>
            <person name="Conant G."/>
            <person name="Drula E."/>
            <person name="Henrissat B."/>
            <person name="Hansel C."/>
            <person name="Singer S."/>
            <person name="Hutchinson M.I."/>
            <person name="de Vries R.P."/>
            <person name="Natvig D.O."/>
            <person name="Powell A.J."/>
            <person name="Tsang A."/>
            <person name="Grigoriev I.V."/>
        </authorList>
    </citation>
    <scope>NUCLEOTIDE SEQUENCE [LARGE SCALE GENOMIC DNA]</scope>
    <source>
        <strain evidence="2 3">ATCC 24622</strain>
    </source>
</reference>
<organism evidence="2 3">
    <name type="scientific">Phialemonium thermophilum</name>
    <dbReference type="NCBI Taxonomy" id="223376"/>
    <lineage>
        <taxon>Eukaryota</taxon>
        <taxon>Fungi</taxon>
        <taxon>Dikarya</taxon>
        <taxon>Ascomycota</taxon>
        <taxon>Pezizomycotina</taxon>
        <taxon>Sordariomycetes</taxon>
        <taxon>Sordariomycetidae</taxon>
        <taxon>Cephalothecales</taxon>
        <taxon>Cephalothecaceae</taxon>
        <taxon>Phialemonium</taxon>
    </lineage>
</organism>
<name>A0ABR3VQ04_9PEZI</name>
<accession>A0ABR3VQ04</accession>
<dbReference type="EMBL" id="JAZHXJ010001812">
    <property type="protein sequence ID" value="KAL1843611.1"/>
    <property type="molecule type" value="Genomic_DNA"/>
</dbReference>
<feature type="region of interest" description="Disordered" evidence="1">
    <location>
        <begin position="74"/>
        <end position="110"/>
    </location>
</feature>
<comment type="caution">
    <text evidence="2">The sequence shown here is derived from an EMBL/GenBank/DDBJ whole genome shotgun (WGS) entry which is preliminary data.</text>
</comment>
<evidence type="ECO:0000313" key="3">
    <source>
        <dbReference type="Proteomes" id="UP001586593"/>
    </source>
</evidence>
<feature type="compositionally biased region" description="Basic and acidic residues" evidence="1">
    <location>
        <begin position="75"/>
        <end position="109"/>
    </location>
</feature>